<reference evidence="1 2" key="1">
    <citation type="submission" date="2020-04" db="EMBL/GenBank/DDBJ databases">
        <authorList>
            <person name="Zhang R."/>
            <person name="Schippers A."/>
        </authorList>
    </citation>
    <scope>NUCLEOTIDE SEQUENCE [LARGE SCALE GENOMIC DNA]</scope>
    <source>
        <strain evidence="1 2">DSM 109850</strain>
    </source>
</reference>
<dbReference type="Proteomes" id="UP000533476">
    <property type="component" value="Unassembled WGS sequence"/>
</dbReference>
<dbReference type="EMBL" id="JABBVZ010000075">
    <property type="protein sequence ID" value="NMP23950.1"/>
    <property type="molecule type" value="Genomic_DNA"/>
</dbReference>
<gene>
    <name evidence="1" type="ORF">HIJ39_16575</name>
</gene>
<evidence type="ECO:0000313" key="2">
    <source>
        <dbReference type="Proteomes" id="UP000533476"/>
    </source>
</evidence>
<organism evidence="1 2">
    <name type="scientific">Sulfobacillus harzensis</name>
    <dbReference type="NCBI Taxonomy" id="2729629"/>
    <lineage>
        <taxon>Bacteria</taxon>
        <taxon>Bacillati</taxon>
        <taxon>Bacillota</taxon>
        <taxon>Clostridia</taxon>
        <taxon>Eubacteriales</taxon>
        <taxon>Clostridiales Family XVII. Incertae Sedis</taxon>
        <taxon>Sulfobacillus</taxon>
    </lineage>
</organism>
<proteinExistence type="predicted"/>
<keyword evidence="2" id="KW-1185">Reference proteome</keyword>
<comment type="caution">
    <text evidence="1">The sequence shown here is derived from an EMBL/GenBank/DDBJ whole genome shotgun (WGS) entry which is preliminary data.</text>
</comment>
<sequence length="150" mass="16400">MKRMWVTGIFLLAVGVAAGFLWGRYAPQSGLRAAGDTDIEQAAWYFHTARHEPAPSPRARWTSEGMGYLRASVQPLTSLGVPRMQGMATAVNQAAYDVLVTHKATPQEHRLFTLFQREFYSKLSTYGTGPIPTAKLKQAAASVESAVSGR</sequence>
<accession>A0A7Y0L664</accession>
<name>A0A7Y0L664_9FIRM</name>
<evidence type="ECO:0000313" key="1">
    <source>
        <dbReference type="EMBL" id="NMP23950.1"/>
    </source>
</evidence>
<protein>
    <submittedName>
        <fullName evidence="1">Uncharacterized protein</fullName>
    </submittedName>
</protein>
<dbReference type="AlphaFoldDB" id="A0A7Y0L664"/>
<dbReference type="RefSeq" id="WP_169101642.1">
    <property type="nucleotide sequence ID" value="NZ_JABBVZ010000075.1"/>
</dbReference>